<dbReference type="Proteomes" id="UP001345963">
    <property type="component" value="Unassembled WGS sequence"/>
</dbReference>
<dbReference type="PANTHER" id="PTHR35249">
    <property type="entry name" value="DYNEIN REGULATORY COMPLEX SUBUNIT 7"/>
    <property type="match status" value="1"/>
</dbReference>
<proteinExistence type="predicted"/>
<evidence type="ECO:0000313" key="2">
    <source>
        <dbReference type="EMBL" id="MED6259522.1"/>
    </source>
</evidence>
<gene>
    <name evidence="2" type="ORF">ATANTOWER_024464</name>
</gene>
<dbReference type="PANTHER" id="PTHR35249:SF2">
    <property type="entry name" value="DYNEIN REGULATORY COMPLEX SUBUNIT 7"/>
    <property type="match status" value="1"/>
</dbReference>
<organism evidence="2 3">
    <name type="scientific">Ataeniobius toweri</name>
    <dbReference type="NCBI Taxonomy" id="208326"/>
    <lineage>
        <taxon>Eukaryota</taxon>
        <taxon>Metazoa</taxon>
        <taxon>Chordata</taxon>
        <taxon>Craniata</taxon>
        <taxon>Vertebrata</taxon>
        <taxon>Euteleostomi</taxon>
        <taxon>Actinopterygii</taxon>
        <taxon>Neopterygii</taxon>
        <taxon>Teleostei</taxon>
        <taxon>Neoteleostei</taxon>
        <taxon>Acanthomorphata</taxon>
        <taxon>Ovalentaria</taxon>
        <taxon>Atherinomorphae</taxon>
        <taxon>Cyprinodontiformes</taxon>
        <taxon>Goodeidae</taxon>
        <taxon>Ataeniobius</taxon>
    </lineage>
</organism>
<accession>A0ABU7CA47</accession>
<dbReference type="Pfam" id="PF24667">
    <property type="entry name" value="MORN_DRC7"/>
    <property type="match status" value="1"/>
</dbReference>
<name>A0ABU7CA47_9TELE</name>
<dbReference type="InterPro" id="IPR056291">
    <property type="entry name" value="MORN_DRC7"/>
</dbReference>
<feature type="domain" description="Dynein regulatory complex subunit 7 MORN" evidence="1">
    <location>
        <begin position="6"/>
        <end position="178"/>
    </location>
</feature>
<sequence>MWTPLTSGTEREMRFHRPEQDGLERRVVSPQAMEEYFKDRDDFLYFRHVTFSRSIQSLTPFPLKTSLENLHVLKVVERFHRNTSKPVTEDVAQRVFLVPQMQIKLTYHLMDHRTIPSRRSITKPKDDQPFTEDMFSTFQVEQSKKPLGPLLWYSMVEDLINEEEKVALQIKVSLMEVTSAGRGYLNQISRYDSDVLLSSLPLVQILFAIQGLKSLETFLFLNDSCVRGQPVKMVRYRTETKPNRHQVKEKALKELQEGW</sequence>
<evidence type="ECO:0000259" key="1">
    <source>
        <dbReference type="Pfam" id="PF24667"/>
    </source>
</evidence>
<evidence type="ECO:0000313" key="3">
    <source>
        <dbReference type="Proteomes" id="UP001345963"/>
    </source>
</evidence>
<comment type="caution">
    <text evidence="2">The sequence shown here is derived from an EMBL/GenBank/DDBJ whole genome shotgun (WGS) entry which is preliminary data.</text>
</comment>
<dbReference type="EMBL" id="JAHUTI010084221">
    <property type="protein sequence ID" value="MED6259522.1"/>
    <property type="molecule type" value="Genomic_DNA"/>
</dbReference>
<protein>
    <recommendedName>
        <fullName evidence="1">Dynein regulatory complex subunit 7 MORN domain-containing protein</fullName>
    </recommendedName>
</protein>
<keyword evidence="3" id="KW-1185">Reference proteome</keyword>
<dbReference type="InterPro" id="IPR033551">
    <property type="entry name" value="DRC7/lobo"/>
</dbReference>
<reference evidence="2 3" key="1">
    <citation type="submission" date="2021-07" db="EMBL/GenBank/DDBJ databases">
        <authorList>
            <person name="Palmer J.M."/>
        </authorList>
    </citation>
    <scope>NUCLEOTIDE SEQUENCE [LARGE SCALE GENOMIC DNA]</scope>
    <source>
        <strain evidence="2 3">AT_MEX2019</strain>
        <tissue evidence="2">Muscle</tissue>
    </source>
</reference>